<dbReference type="Pfam" id="PF15738">
    <property type="entry name" value="YafQ_toxin"/>
    <property type="match status" value="1"/>
</dbReference>
<dbReference type="NCBIfam" id="TIGR02385">
    <property type="entry name" value="RelE_StbE"/>
    <property type="match status" value="1"/>
</dbReference>
<evidence type="ECO:0000313" key="3">
    <source>
        <dbReference type="EMBL" id="HJA83766.1"/>
    </source>
</evidence>
<dbReference type="AlphaFoldDB" id="A0A9D2HSF5"/>
<protein>
    <submittedName>
        <fullName evidence="3">Type II toxin-antitoxin system YafQ family toxin</fullName>
    </submittedName>
</protein>
<gene>
    <name evidence="3" type="ORF">H9785_07355</name>
</gene>
<dbReference type="PIRSF" id="PIRSF006156">
    <property type="entry name" value="YafQ"/>
    <property type="match status" value="1"/>
</dbReference>
<dbReference type="PANTHER" id="PTHR40588">
    <property type="entry name" value="MRNA INTERFERASE TOXIN YAFQ"/>
    <property type="match status" value="1"/>
</dbReference>
<name>A0A9D2HSF5_9BACE</name>
<sequence>MWEIEYTNRFKRSFKRCIKRGLNVEVFATAVEILRQTGTLPPEYRPHKLSGKYTGYRVCHLQPDWLSVWLPREEELILTFIDTGTHSDLFG</sequence>
<dbReference type="InterPro" id="IPR004386">
    <property type="entry name" value="Toxin_YafQ-like"/>
</dbReference>
<feature type="active site" description="Proton donor" evidence="2">
    <location>
        <position position="86"/>
    </location>
</feature>
<accession>A0A9D2HSF5</accession>
<dbReference type="Proteomes" id="UP000823860">
    <property type="component" value="Unassembled WGS sequence"/>
</dbReference>
<reference evidence="3" key="2">
    <citation type="submission" date="2021-04" db="EMBL/GenBank/DDBJ databases">
        <authorList>
            <person name="Gilroy R."/>
        </authorList>
    </citation>
    <scope>NUCLEOTIDE SEQUENCE</scope>
    <source>
        <strain evidence="3">ChiHecec1B25-7008</strain>
    </source>
</reference>
<comment type="caution">
    <text evidence="3">The sequence shown here is derived from an EMBL/GenBank/DDBJ whole genome shotgun (WGS) entry which is preliminary data.</text>
</comment>
<dbReference type="GO" id="GO:0006415">
    <property type="term" value="P:translational termination"/>
    <property type="evidence" value="ECO:0007669"/>
    <property type="project" value="TreeGrafter"/>
</dbReference>
<dbReference type="GO" id="GO:0006402">
    <property type="term" value="P:mRNA catabolic process"/>
    <property type="evidence" value="ECO:0007669"/>
    <property type="project" value="TreeGrafter"/>
</dbReference>
<dbReference type="SUPFAM" id="SSF143011">
    <property type="entry name" value="RelE-like"/>
    <property type="match status" value="1"/>
</dbReference>
<keyword evidence="1" id="KW-1277">Toxin-antitoxin system</keyword>
<evidence type="ECO:0000256" key="1">
    <source>
        <dbReference type="ARBA" id="ARBA00022649"/>
    </source>
</evidence>
<evidence type="ECO:0000313" key="4">
    <source>
        <dbReference type="Proteomes" id="UP000823860"/>
    </source>
</evidence>
<dbReference type="InterPro" id="IPR035093">
    <property type="entry name" value="RelE/ParE_toxin_dom_sf"/>
</dbReference>
<dbReference type="GO" id="GO:0004521">
    <property type="term" value="F:RNA endonuclease activity"/>
    <property type="evidence" value="ECO:0007669"/>
    <property type="project" value="TreeGrafter"/>
</dbReference>
<dbReference type="EMBL" id="DWZE01000085">
    <property type="protein sequence ID" value="HJA83766.1"/>
    <property type="molecule type" value="Genomic_DNA"/>
</dbReference>
<evidence type="ECO:0000256" key="2">
    <source>
        <dbReference type="PIRSR" id="PIRSR006156-1"/>
    </source>
</evidence>
<dbReference type="Gene3D" id="3.30.2310.20">
    <property type="entry name" value="RelE-like"/>
    <property type="match status" value="1"/>
</dbReference>
<proteinExistence type="predicted"/>
<organism evidence="3 4">
    <name type="scientific">Candidatus Bacteroides intestinavium</name>
    <dbReference type="NCBI Taxonomy" id="2838469"/>
    <lineage>
        <taxon>Bacteria</taxon>
        <taxon>Pseudomonadati</taxon>
        <taxon>Bacteroidota</taxon>
        <taxon>Bacteroidia</taxon>
        <taxon>Bacteroidales</taxon>
        <taxon>Bacteroidaceae</taxon>
        <taxon>Bacteroides</taxon>
    </lineage>
</organism>
<dbReference type="InterPro" id="IPR007712">
    <property type="entry name" value="RelE/ParE_toxin"/>
</dbReference>
<dbReference type="PANTHER" id="PTHR40588:SF1">
    <property type="entry name" value="MRNA INTERFERASE TOXIN YAFQ"/>
    <property type="match status" value="1"/>
</dbReference>
<reference evidence="3" key="1">
    <citation type="journal article" date="2021" name="PeerJ">
        <title>Extensive microbial diversity within the chicken gut microbiome revealed by metagenomics and culture.</title>
        <authorList>
            <person name="Gilroy R."/>
            <person name="Ravi A."/>
            <person name="Getino M."/>
            <person name="Pursley I."/>
            <person name="Horton D.L."/>
            <person name="Alikhan N.F."/>
            <person name="Baker D."/>
            <person name="Gharbi K."/>
            <person name="Hall N."/>
            <person name="Watson M."/>
            <person name="Adriaenssens E.M."/>
            <person name="Foster-Nyarko E."/>
            <person name="Jarju S."/>
            <person name="Secka A."/>
            <person name="Antonio M."/>
            <person name="Oren A."/>
            <person name="Chaudhuri R.R."/>
            <person name="La Ragione R."/>
            <person name="Hildebrand F."/>
            <person name="Pallen M.J."/>
        </authorList>
    </citation>
    <scope>NUCLEOTIDE SEQUENCE</scope>
    <source>
        <strain evidence="3">ChiHecec1B25-7008</strain>
    </source>
</reference>